<gene>
    <name evidence="1" type="ORF">D5039_11195</name>
</gene>
<comment type="caution">
    <text evidence="1">The sequence shown here is derived from an EMBL/GenBank/DDBJ whole genome shotgun (WGS) entry which is preliminary data.</text>
</comment>
<dbReference type="Proteomes" id="UP001208935">
    <property type="component" value="Unassembled WGS sequence"/>
</dbReference>
<accession>A0ABT3KTN9</accession>
<evidence type="ECO:0000313" key="1">
    <source>
        <dbReference type="EMBL" id="MCW5321696.1"/>
    </source>
</evidence>
<evidence type="ECO:0000313" key="2">
    <source>
        <dbReference type="Proteomes" id="UP001208935"/>
    </source>
</evidence>
<reference evidence="2" key="1">
    <citation type="submission" date="2023-07" db="EMBL/GenBank/DDBJ databases">
        <title>Verminephrobacter genomes.</title>
        <authorList>
            <person name="Lund M.B."/>
        </authorList>
    </citation>
    <scope>NUCLEOTIDE SEQUENCE [LARGE SCALE GENOMIC DNA]</scope>
    <source>
        <strain evidence="2">AtM5-05</strain>
    </source>
</reference>
<organism evidence="1 2">
    <name type="scientific">Verminephrobacter aporrectodeae subsp. tuberculatae</name>
    <dbReference type="NCBI Taxonomy" id="1110392"/>
    <lineage>
        <taxon>Bacteria</taxon>
        <taxon>Pseudomonadati</taxon>
        <taxon>Pseudomonadota</taxon>
        <taxon>Betaproteobacteria</taxon>
        <taxon>Burkholderiales</taxon>
        <taxon>Comamonadaceae</taxon>
        <taxon>Verminephrobacter</taxon>
    </lineage>
</organism>
<protein>
    <recommendedName>
        <fullName evidence="3">UrcA family protein</fullName>
    </recommendedName>
</protein>
<sequence>MISVAALLSTGFAATDAIEQNTAHALGLDEGSFTISDHRNDGIRTRYTVKTNTGRRYSCYVTGLGASFPVSDAMCTELGKAGQQATTDASCNALLKAAGKC</sequence>
<dbReference type="EMBL" id="QZCW01000002">
    <property type="protein sequence ID" value="MCW5321696.1"/>
    <property type="molecule type" value="Genomic_DNA"/>
</dbReference>
<evidence type="ECO:0008006" key="3">
    <source>
        <dbReference type="Google" id="ProtNLM"/>
    </source>
</evidence>
<proteinExistence type="predicted"/>
<keyword evidence="2" id="KW-1185">Reference proteome</keyword>
<name>A0ABT3KTN9_9BURK</name>